<dbReference type="KEGG" id="phm:PSMK_16740"/>
<sequence>MTRSLTALIAASTAAGAFSASAETVLVLEDVGTSQQLFSFDSASPSNTSNRVSVTGLESGGELLGIDYRPATGQLFGFSSNDRLYTLDAGTGAATLVGSGFSDAPAGTFYGFDFNPVIDKIRINSDVGTNFVADPDSGDANIADTTPLFYGSGDANEGASTVVIGAAYTNSVANADSTQLYVIDSALDILATQANNAGTLGTVGELGVDIVDIGEFDVSGATGTAYLAGIVRGETDSTLFSVDLGTGLATSLGTIGSSGTTIAGIAVAPGNAAVIPTPGAAAAGLALLGGLAARRKRSA</sequence>
<protein>
    <recommendedName>
        <fullName evidence="2">DUF4394 domain-containing protein</fullName>
    </recommendedName>
</protein>
<evidence type="ECO:0000259" key="2">
    <source>
        <dbReference type="Pfam" id="PF14339"/>
    </source>
</evidence>
<feature type="chain" id="PRO_5003629643" description="DUF4394 domain-containing protein" evidence="1">
    <location>
        <begin position="23"/>
        <end position="299"/>
    </location>
</feature>
<evidence type="ECO:0000313" key="4">
    <source>
        <dbReference type="Proteomes" id="UP000007881"/>
    </source>
</evidence>
<dbReference type="Pfam" id="PF14339">
    <property type="entry name" value="DUF4394"/>
    <property type="match status" value="1"/>
</dbReference>
<evidence type="ECO:0000256" key="1">
    <source>
        <dbReference type="SAM" id="SignalP"/>
    </source>
</evidence>
<accession>I0IEZ5</accession>
<feature type="domain" description="DUF4394" evidence="2">
    <location>
        <begin position="36"/>
        <end position="266"/>
    </location>
</feature>
<dbReference type="RefSeq" id="WP_014437051.1">
    <property type="nucleotide sequence ID" value="NC_017080.1"/>
</dbReference>
<organism evidence="3 4">
    <name type="scientific">Phycisphaera mikurensis (strain NBRC 102666 / KCTC 22515 / FYK2301M01)</name>
    <dbReference type="NCBI Taxonomy" id="1142394"/>
    <lineage>
        <taxon>Bacteria</taxon>
        <taxon>Pseudomonadati</taxon>
        <taxon>Planctomycetota</taxon>
        <taxon>Phycisphaerae</taxon>
        <taxon>Phycisphaerales</taxon>
        <taxon>Phycisphaeraceae</taxon>
        <taxon>Phycisphaera</taxon>
    </lineage>
</organism>
<dbReference type="OrthoDB" id="531718at2"/>
<dbReference type="eggNOG" id="COG3291">
    <property type="taxonomic scope" value="Bacteria"/>
</dbReference>
<keyword evidence="4" id="KW-1185">Reference proteome</keyword>
<name>I0IEZ5_PHYMF</name>
<dbReference type="InterPro" id="IPR025507">
    <property type="entry name" value="DUF4394"/>
</dbReference>
<reference evidence="3" key="1">
    <citation type="submission" date="2012-02" db="EMBL/GenBank/DDBJ databases">
        <title>Complete genome sequence of Phycisphaera mikurensis NBRC 102666.</title>
        <authorList>
            <person name="Ankai A."/>
            <person name="Hosoyama A."/>
            <person name="Terui Y."/>
            <person name="Sekine M."/>
            <person name="Fukai R."/>
            <person name="Kato Y."/>
            <person name="Nakamura S."/>
            <person name="Yamada-Narita S."/>
            <person name="Kawakoshi A."/>
            <person name="Fukunaga Y."/>
            <person name="Yamazaki S."/>
            <person name="Fujita N."/>
        </authorList>
    </citation>
    <scope>NUCLEOTIDE SEQUENCE [LARGE SCALE GENOMIC DNA]</scope>
    <source>
        <strain evidence="3">NBRC 102666</strain>
    </source>
</reference>
<dbReference type="AlphaFoldDB" id="I0IEZ5"/>
<evidence type="ECO:0000313" key="3">
    <source>
        <dbReference type="EMBL" id="BAM03833.1"/>
    </source>
</evidence>
<dbReference type="HOGENOM" id="CLU_075748_0_0_0"/>
<gene>
    <name evidence="3" type="ordered locus">PSMK_16740</name>
</gene>
<keyword evidence="1" id="KW-0732">Signal</keyword>
<feature type="signal peptide" evidence="1">
    <location>
        <begin position="1"/>
        <end position="22"/>
    </location>
</feature>
<dbReference type="STRING" id="1142394.PSMK_16740"/>
<dbReference type="Proteomes" id="UP000007881">
    <property type="component" value="Chromosome"/>
</dbReference>
<dbReference type="EMBL" id="AP012338">
    <property type="protein sequence ID" value="BAM03833.1"/>
    <property type="molecule type" value="Genomic_DNA"/>
</dbReference>
<proteinExistence type="predicted"/>